<dbReference type="STRING" id="1888891.DSOL_2723"/>
<dbReference type="Gene3D" id="1.10.10.2910">
    <property type="match status" value="1"/>
</dbReference>
<sequence length="296" mass="34027">MKSNSSLPSLTEKQEFDIVELAKQQRNSLGSDDAPIANDLLLLLEKKHITLVQYPIEDNGTRSFGAMFLTTKDADIDFNFIGLNTNDYYDKQIFSIAHELYHYAKKDQWHISRDDEDKSGDFTELLADKFAAEFILPLHTFKKIVVSEFDKSELFDLQLSTILRFIARIHCTWWLPYKSIVRRLLEAGSINLEIYNRLYQIEERRPDGEYYKIGLTTNEHDFKMLNDITRKVGTGAADLEILVRNYEDGIISESQLADDLLLFGKNPEDFGVAFEIDEEDAAELNELFAEGAKNGC</sequence>
<evidence type="ECO:0000313" key="3">
    <source>
        <dbReference type="Proteomes" id="UP000186102"/>
    </source>
</evidence>
<dbReference type="InterPro" id="IPR010359">
    <property type="entry name" value="IrrE_HExxH"/>
</dbReference>
<dbReference type="RefSeq" id="WP_075365293.1">
    <property type="nucleotide sequence ID" value="NZ_MLBF01000019.1"/>
</dbReference>
<accession>A0A1Q8QVK6</accession>
<dbReference type="OrthoDB" id="42613at2"/>
<proteinExistence type="predicted"/>
<feature type="domain" description="IrrE N-terminal-like" evidence="1">
    <location>
        <begin position="64"/>
        <end position="154"/>
    </location>
</feature>
<dbReference type="Proteomes" id="UP000186102">
    <property type="component" value="Unassembled WGS sequence"/>
</dbReference>
<dbReference type="EMBL" id="MLBF01000019">
    <property type="protein sequence ID" value="OLN31384.1"/>
    <property type="molecule type" value="Genomic_DNA"/>
</dbReference>
<keyword evidence="3" id="KW-1185">Reference proteome</keyword>
<dbReference type="PANTHER" id="PTHR43236:SF1">
    <property type="entry name" value="BLL7220 PROTEIN"/>
    <property type="match status" value="1"/>
</dbReference>
<protein>
    <recommendedName>
        <fullName evidence="1">IrrE N-terminal-like domain-containing protein</fullName>
    </recommendedName>
</protein>
<dbReference type="AlphaFoldDB" id="A0A1Q8QVK6"/>
<name>A0A1Q8QVK6_9FIRM</name>
<organism evidence="2 3">
    <name type="scientific">Desulfosporosinus metallidurans</name>
    <dbReference type="NCBI Taxonomy" id="1888891"/>
    <lineage>
        <taxon>Bacteria</taxon>
        <taxon>Bacillati</taxon>
        <taxon>Bacillota</taxon>
        <taxon>Clostridia</taxon>
        <taxon>Eubacteriales</taxon>
        <taxon>Desulfitobacteriaceae</taxon>
        <taxon>Desulfosporosinus</taxon>
    </lineage>
</organism>
<evidence type="ECO:0000259" key="1">
    <source>
        <dbReference type="Pfam" id="PF06114"/>
    </source>
</evidence>
<dbReference type="PANTHER" id="PTHR43236">
    <property type="entry name" value="ANTITOXIN HIGA1"/>
    <property type="match status" value="1"/>
</dbReference>
<dbReference type="Pfam" id="PF06114">
    <property type="entry name" value="Peptidase_M78"/>
    <property type="match status" value="1"/>
</dbReference>
<reference evidence="2 3" key="1">
    <citation type="submission" date="2016-09" db="EMBL/GenBank/DDBJ databases">
        <title>Complete genome of Desulfosporosinus sp. OL.</title>
        <authorList>
            <person name="Mardanov A."/>
            <person name="Beletsky A."/>
            <person name="Panova A."/>
            <person name="Karnachuk O."/>
            <person name="Ravin N."/>
        </authorList>
    </citation>
    <scope>NUCLEOTIDE SEQUENCE [LARGE SCALE GENOMIC DNA]</scope>
    <source>
        <strain evidence="2 3">OL</strain>
    </source>
</reference>
<dbReference type="InterPro" id="IPR052345">
    <property type="entry name" value="Rad_response_metalloprotease"/>
</dbReference>
<gene>
    <name evidence="2" type="ORF">DSOL_2723</name>
</gene>
<comment type="caution">
    <text evidence="2">The sequence shown here is derived from an EMBL/GenBank/DDBJ whole genome shotgun (WGS) entry which is preliminary data.</text>
</comment>
<evidence type="ECO:0000313" key="2">
    <source>
        <dbReference type="EMBL" id="OLN31384.1"/>
    </source>
</evidence>